<dbReference type="AlphaFoldDB" id="A0A1V5SMD3"/>
<dbReference type="EMBL" id="MWBQ01000148">
    <property type="protein sequence ID" value="OQA55635.1"/>
    <property type="molecule type" value="Genomic_DNA"/>
</dbReference>
<evidence type="ECO:0000256" key="2">
    <source>
        <dbReference type="ARBA" id="ARBA00007639"/>
    </source>
</evidence>
<sequence>MFKKLSIFSLLLVLVLVMGTVVFAQEKEVGELYFRFVTHGGDDPFWAVVVKGAQDAAKLLNCKVDFDLVGGDLALQQKRMQEAIAMNVDGIALVINDDTVWDKLVVDALAKGIPVVAIDNDDTEGDRGNSRLTYIGQDEFKAGYDLAMRLFEEGKKKGLDLSQAHVAMSVEVPGAMYGVVRSDGVKKAMEEFGITSSEIIDAGGLEMTTVEQRLTSYLISHPEATFIIGLGGIVTDRLTDALKAVGRQPGEVIAGGFDMTPGTLVGLKEGYMTAAIDSQQYLAGFYGVLVLYHYKLYGFLPTVKTGGFLIDSPEKIEQIEVLSKDYIR</sequence>
<evidence type="ECO:0000256" key="1">
    <source>
        <dbReference type="ARBA" id="ARBA00004196"/>
    </source>
</evidence>
<gene>
    <name evidence="4" type="ORF">BWY41_01614</name>
</gene>
<evidence type="ECO:0000313" key="4">
    <source>
        <dbReference type="EMBL" id="OQA55635.1"/>
    </source>
</evidence>
<dbReference type="InterPro" id="IPR028082">
    <property type="entry name" value="Peripla_BP_I"/>
</dbReference>
<dbReference type="InterPro" id="IPR025997">
    <property type="entry name" value="SBP_2_dom"/>
</dbReference>
<evidence type="ECO:0000259" key="3">
    <source>
        <dbReference type="Pfam" id="PF13407"/>
    </source>
</evidence>
<name>A0A1V5SMD3_9BACT</name>
<dbReference type="PANTHER" id="PTHR30036">
    <property type="entry name" value="D-XYLOSE-BINDING PERIPLASMIC PROTEIN"/>
    <property type="match status" value="1"/>
</dbReference>
<dbReference type="Pfam" id="PF13407">
    <property type="entry name" value="Peripla_BP_4"/>
    <property type="match status" value="1"/>
</dbReference>
<reference evidence="4" key="1">
    <citation type="submission" date="2017-02" db="EMBL/GenBank/DDBJ databases">
        <title>Delving into the versatile metabolic prowess of the omnipresent phylum Bacteroidetes.</title>
        <authorList>
            <person name="Nobu M.K."/>
            <person name="Mei R."/>
            <person name="Narihiro T."/>
            <person name="Kuroda K."/>
            <person name="Liu W.-T."/>
        </authorList>
    </citation>
    <scope>NUCLEOTIDE SEQUENCE</scope>
    <source>
        <strain evidence="4">ADurb.Bin276</strain>
    </source>
</reference>
<dbReference type="Gene3D" id="3.40.50.2300">
    <property type="match status" value="2"/>
</dbReference>
<dbReference type="GO" id="GO:0030288">
    <property type="term" value="C:outer membrane-bounded periplasmic space"/>
    <property type="evidence" value="ECO:0007669"/>
    <property type="project" value="TreeGrafter"/>
</dbReference>
<protein>
    <submittedName>
        <fullName evidence="4">Periplasmic binding proteins and sugar binding domain of LacI family protein</fullName>
    </submittedName>
</protein>
<comment type="caution">
    <text evidence="4">The sequence shown here is derived from an EMBL/GenBank/DDBJ whole genome shotgun (WGS) entry which is preliminary data.</text>
</comment>
<feature type="domain" description="Periplasmic binding protein" evidence="3">
    <location>
        <begin position="36"/>
        <end position="294"/>
    </location>
</feature>
<proteinExistence type="inferred from homology"/>
<dbReference type="InterPro" id="IPR050555">
    <property type="entry name" value="Bact_Solute-Bind_Prot2"/>
</dbReference>
<organism evidence="4">
    <name type="scientific">Candidatus Atribacter allofermentans</name>
    <dbReference type="NCBI Taxonomy" id="1852833"/>
    <lineage>
        <taxon>Bacteria</taxon>
        <taxon>Pseudomonadati</taxon>
        <taxon>Atribacterota</taxon>
        <taxon>Atribacteria</taxon>
        <taxon>Atribacterales</taxon>
        <taxon>Atribacteraceae</taxon>
        <taxon>Atribacter</taxon>
    </lineage>
</organism>
<accession>A0A1V5SMD3</accession>
<dbReference type="PANTHER" id="PTHR30036:SF7">
    <property type="entry name" value="ABC TRANSPORTER PERIPLASMIC-BINDING PROTEIN YPHF"/>
    <property type="match status" value="1"/>
</dbReference>
<dbReference type="Proteomes" id="UP000485569">
    <property type="component" value="Unassembled WGS sequence"/>
</dbReference>
<comment type="subcellular location">
    <subcellularLocation>
        <location evidence="1">Cell envelope</location>
    </subcellularLocation>
</comment>
<dbReference type="GO" id="GO:0030246">
    <property type="term" value="F:carbohydrate binding"/>
    <property type="evidence" value="ECO:0007669"/>
    <property type="project" value="TreeGrafter"/>
</dbReference>
<dbReference type="SUPFAM" id="SSF53822">
    <property type="entry name" value="Periplasmic binding protein-like I"/>
    <property type="match status" value="1"/>
</dbReference>
<comment type="similarity">
    <text evidence="2">Belongs to the bacterial solute-binding protein 2 family.</text>
</comment>